<gene>
    <name evidence="7" type="ORF">B1B_10302</name>
    <name evidence="6" type="ORF">B2A_13169</name>
</gene>
<proteinExistence type="inferred from homology"/>
<dbReference type="NCBIfam" id="TIGR02195">
    <property type="entry name" value="heptsyl_trn_II"/>
    <property type="match status" value="1"/>
</dbReference>
<evidence type="ECO:0000256" key="1">
    <source>
        <dbReference type="ARBA" id="ARBA00022676"/>
    </source>
</evidence>
<keyword evidence="1" id="KW-0328">Glycosyltransferase</keyword>
<dbReference type="EC" id="2.4.99.24" evidence="4"/>
<dbReference type="InterPro" id="IPR051199">
    <property type="entry name" value="LPS_LOS_Heptosyltrfase"/>
</dbReference>
<dbReference type="PANTHER" id="PTHR30160">
    <property type="entry name" value="TETRAACYLDISACCHARIDE 4'-KINASE-RELATED"/>
    <property type="match status" value="1"/>
</dbReference>
<dbReference type="GO" id="GO:0008713">
    <property type="term" value="F:ADP-heptose-lipopolysaccharide heptosyltransferase activity"/>
    <property type="evidence" value="ECO:0007669"/>
    <property type="project" value="UniProtKB-EC"/>
</dbReference>
<dbReference type="InterPro" id="IPR011910">
    <property type="entry name" value="RfaF"/>
</dbReference>
<evidence type="ECO:0000256" key="3">
    <source>
        <dbReference type="ARBA" id="ARBA00043995"/>
    </source>
</evidence>
<comment type="caution">
    <text evidence="7">The sequence shown here is derived from an EMBL/GenBank/DDBJ whole genome shotgun (WGS) entry which is preliminary data.</text>
</comment>
<protein>
    <recommendedName>
        <fullName evidence="4">lipopolysaccharide heptosyltransferase II</fullName>
        <ecNumber evidence="4">2.4.99.24</ecNumber>
    </recommendedName>
</protein>
<evidence type="ECO:0000256" key="5">
    <source>
        <dbReference type="ARBA" id="ARBA00047503"/>
    </source>
</evidence>
<evidence type="ECO:0000256" key="4">
    <source>
        <dbReference type="ARBA" id="ARBA00044042"/>
    </source>
</evidence>
<dbReference type="Pfam" id="PF01075">
    <property type="entry name" value="Glyco_transf_9"/>
    <property type="match status" value="1"/>
</dbReference>
<keyword evidence="2 7" id="KW-0808">Transferase</keyword>
<dbReference type="PANTHER" id="PTHR30160:SF7">
    <property type="entry name" value="ADP-HEPTOSE--LPS HEPTOSYLTRANSFERASE 2"/>
    <property type="match status" value="1"/>
</dbReference>
<evidence type="ECO:0000313" key="7">
    <source>
        <dbReference type="EMBL" id="EQD53367.1"/>
    </source>
</evidence>
<dbReference type="EMBL" id="AUZZ01009529">
    <property type="protein sequence ID" value="EQD33395.1"/>
    <property type="molecule type" value="Genomic_DNA"/>
</dbReference>
<dbReference type="EMBL" id="AUZY01006752">
    <property type="protein sequence ID" value="EQD53367.1"/>
    <property type="molecule type" value="Genomic_DNA"/>
</dbReference>
<dbReference type="Gene3D" id="3.40.50.2000">
    <property type="entry name" value="Glycogen Phosphorylase B"/>
    <property type="match status" value="2"/>
</dbReference>
<evidence type="ECO:0000313" key="6">
    <source>
        <dbReference type="EMBL" id="EQD33395.1"/>
    </source>
</evidence>
<dbReference type="SUPFAM" id="SSF53756">
    <property type="entry name" value="UDP-Glycosyltransferase/glycogen phosphorylase"/>
    <property type="match status" value="1"/>
</dbReference>
<dbReference type="AlphaFoldDB" id="T1A8N1"/>
<accession>T1A8N1</accession>
<name>T1A8N1_9ZZZZ</name>
<dbReference type="GO" id="GO:0005829">
    <property type="term" value="C:cytosol"/>
    <property type="evidence" value="ECO:0007669"/>
    <property type="project" value="TreeGrafter"/>
</dbReference>
<dbReference type="GO" id="GO:0009244">
    <property type="term" value="P:lipopolysaccharide core region biosynthetic process"/>
    <property type="evidence" value="ECO:0007669"/>
    <property type="project" value="TreeGrafter"/>
</dbReference>
<organism evidence="7">
    <name type="scientific">mine drainage metagenome</name>
    <dbReference type="NCBI Taxonomy" id="410659"/>
    <lineage>
        <taxon>unclassified sequences</taxon>
        <taxon>metagenomes</taxon>
        <taxon>ecological metagenomes</taxon>
    </lineage>
</organism>
<dbReference type="InterPro" id="IPR002201">
    <property type="entry name" value="Glyco_trans_9"/>
</dbReference>
<evidence type="ECO:0000256" key="2">
    <source>
        <dbReference type="ARBA" id="ARBA00022679"/>
    </source>
</evidence>
<reference evidence="7" key="2">
    <citation type="journal article" date="2014" name="ISME J.">
        <title>Microbial stratification in low pH oxic and suboxic macroscopic growths along an acid mine drainage.</title>
        <authorList>
            <person name="Mendez-Garcia C."/>
            <person name="Mesa V."/>
            <person name="Sprenger R.R."/>
            <person name="Richter M."/>
            <person name="Diez M.S."/>
            <person name="Solano J."/>
            <person name="Bargiela R."/>
            <person name="Golyshina O.V."/>
            <person name="Manteca A."/>
            <person name="Ramos J.L."/>
            <person name="Gallego J.R."/>
            <person name="Llorente I."/>
            <person name="Martins Dos Santos V.A."/>
            <person name="Jensen O.N."/>
            <person name="Pelaez A.I."/>
            <person name="Sanchez J."/>
            <person name="Ferrer M."/>
        </authorList>
    </citation>
    <scope>NUCLEOTIDE SEQUENCE</scope>
</reference>
<dbReference type="CDD" id="cd03789">
    <property type="entry name" value="GT9_LPS_heptosyltransferase"/>
    <property type="match status" value="1"/>
</dbReference>
<sequence>MDRAYELDIPHGQIGLLRRWRLAKELHAQDYRQAIILPRSWKSALLPFLAGIPKRTGFLGEMRYGLLNDIRPNPTRHEVPFRKQLLSLGLAPGEPLPQLTPEPHIRVDPEARSRTLKRLGLDQRLDQTIIALLPGAEYGPAKRWPIESFSGLAKIIREWRHAVWILGSARDQVMGAAIASAAPGAVNLCGQTTLPEAADLLSVTSLAVTNDSGLMHLAAGVGIRLVCLYGSSSIDYTPPGSRQALILSLHLDCSPCFARECPLGHLNCLRNLSVASVAEAVEKQLSV</sequence>
<comment type="catalytic activity">
    <reaction evidence="5">
        <text>an L-alpha-D-Hep-(1-&gt;5)-[alpha-Kdo-(2-&gt;4)]-alpha-Kdo-(2-&gt;6)-lipid A + ADP-L-glycero-beta-D-manno-heptose = an L-alpha-D-Hep-(1-&gt;3)-L-alpha-D-Hep-(1-&gt;5)-[alpha-Kdo-(2-&gt;4)]-alpha-Kdo-(2-&gt;6)-lipid A + ADP + H(+)</text>
        <dbReference type="Rhea" id="RHEA:74071"/>
        <dbReference type="ChEBI" id="CHEBI:15378"/>
        <dbReference type="ChEBI" id="CHEBI:61506"/>
        <dbReference type="ChEBI" id="CHEBI:193068"/>
        <dbReference type="ChEBI" id="CHEBI:193069"/>
        <dbReference type="ChEBI" id="CHEBI:456216"/>
        <dbReference type="EC" id="2.4.99.24"/>
    </reaction>
</comment>
<comment type="similarity">
    <text evidence="3">Belongs to the glycosyltransferase 9 family.</text>
</comment>
<reference evidence="7" key="1">
    <citation type="submission" date="2013-08" db="EMBL/GenBank/DDBJ databases">
        <authorList>
            <person name="Mendez C."/>
            <person name="Richter M."/>
            <person name="Ferrer M."/>
            <person name="Sanchez J."/>
        </authorList>
    </citation>
    <scope>NUCLEOTIDE SEQUENCE</scope>
</reference>